<name>A0ABW0LEH2_9BACI</name>
<accession>A0ABW0LEH2</accession>
<gene>
    <name evidence="2" type="ORF">ACFPM4_05715</name>
</gene>
<dbReference type="InterPro" id="IPR021617">
    <property type="entry name" value="DUF3231"/>
</dbReference>
<comment type="caution">
    <text evidence="2">The sequence shown here is derived from an EMBL/GenBank/DDBJ whole genome shotgun (WGS) entry which is preliminary data.</text>
</comment>
<dbReference type="InterPro" id="IPR012347">
    <property type="entry name" value="Ferritin-like"/>
</dbReference>
<protein>
    <submittedName>
        <fullName evidence="2">DUF3231 family protein</fullName>
    </submittedName>
</protein>
<reference evidence="3" key="1">
    <citation type="journal article" date="2019" name="Int. J. Syst. Evol. Microbiol.">
        <title>The Global Catalogue of Microorganisms (GCM) 10K type strain sequencing project: providing services to taxonomists for standard genome sequencing and annotation.</title>
        <authorList>
            <consortium name="The Broad Institute Genomics Platform"/>
            <consortium name="The Broad Institute Genome Sequencing Center for Infectious Disease"/>
            <person name="Wu L."/>
            <person name="Ma J."/>
        </authorList>
    </citation>
    <scope>NUCLEOTIDE SEQUENCE [LARGE SCALE GENOMIC DNA]</scope>
    <source>
        <strain evidence="3">CGMCC 1.12237</strain>
    </source>
</reference>
<evidence type="ECO:0000313" key="2">
    <source>
        <dbReference type="EMBL" id="MFC5464255.1"/>
    </source>
</evidence>
<organism evidence="2 3">
    <name type="scientific">Lederbergia graminis</name>
    <dbReference type="NCBI Taxonomy" id="735518"/>
    <lineage>
        <taxon>Bacteria</taxon>
        <taxon>Bacillati</taxon>
        <taxon>Bacillota</taxon>
        <taxon>Bacilli</taxon>
        <taxon>Bacillales</taxon>
        <taxon>Bacillaceae</taxon>
        <taxon>Lederbergia</taxon>
    </lineage>
</organism>
<sequence length="172" mass="18778">MGILSGNPKEEPMHYGEVFGAWSFLTAAKAMIAAYQTKINHVGDKELKELIEEAIKQCKQEEKEIEALLKENGVGLPPTPPDRPKAALEEIPVGARFLDQEISAALSASIAAGLVACSTIMGESLREDIGMMFGQFHVQKAALGVKALRLAKEKGWIIVPPLHNHHLTKEEK</sequence>
<feature type="coiled-coil region" evidence="1">
    <location>
        <begin position="44"/>
        <end position="71"/>
    </location>
</feature>
<dbReference type="Pfam" id="PF11553">
    <property type="entry name" value="DUF3231"/>
    <property type="match status" value="1"/>
</dbReference>
<proteinExistence type="predicted"/>
<dbReference type="EMBL" id="JBHSMC010000003">
    <property type="protein sequence ID" value="MFC5464255.1"/>
    <property type="molecule type" value="Genomic_DNA"/>
</dbReference>
<dbReference type="Proteomes" id="UP001596147">
    <property type="component" value="Unassembled WGS sequence"/>
</dbReference>
<dbReference type="RefSeq" id="WP_382348859.1">
    <property type="nucleotide sequence ID" value="NZ_JBHSMC010000003.1"/>
</dbReference>
<evidence type="ECO:0000313" key="3">
    <source>
        <dbReference type="Proteomes" id="UP001596147"/>
    </source>
</evidence>
<dbReference type="Gene3D" id="1.20.1260.10">
    <property type="match status" value="1"/>
</dbReference>
<keyword evidence="3" id="KW-1185">Reference proteome</keyword>
<evidence type="ECO:0000256" key="1">
    <source>
        <dbReference type="SAM" id="Coils"/>
    </source>
</evidence>
<keyword evidence="1" id="KW-0175">Coiled coil</keyword>